<dbReference type="CDD" id="cd01085">
    <property type="entry name" value="APP"/>
    <property type="match status" value="1"/>
</dbReference>
<keyword evidence="5" id="KW-0464">Manganese</keyword>
<dbReference type="Pfam" id="PF16188">
    <property type="entry name" value="Peptidase_M24_C"/>
    <property type="match status" value="1"/>
</dbReference>
<comment type="cofactor">
    <cofactor evidence="1">
        <name>Mn(2+)</name>
        <dbReference type="ChEBI" id="CHEBI:29035"/>
    </cofactor>
</comment>
<keyword evidence="9" id="KW-0645">Protease</keyword>
<evidence type="ECO:0000256" key="3">
    <source>
        <dbReference type="ARBA" id="ARBA00022723"/>
    </source>
</evidence>
<dbReference type="InterPro" id="IPR029149">
    <property type="entry name" value="Creatin/AminoP/Spt16_N"/>
</dbReference>
<dbReference type="Proteomes" id="UP001311799">
    <property type="component" value="Unassembled WGS sequence"/>
</dbReference>
<dbReference type="GO" id="GO:0005737">
    <property type="term" value="C:cytoplasm"/>
    <property type="evidence" value="ECO:0007669"/>
    <property type="project" value="UniProtKB-ARBA"/>
</dbReference>
<dbReference type="InterPro" id="IPR000587">
    <property type="entry name" value="Creatinase_N"/>
</dbReference>
<feature type="domain" description="Peptidase M24" evidence="6">
    <location>
        <begin position="367"/>
        <end position="593"/>
    </location>
</feature>
<dbReference type="InterPro" id="IPR050422">
    <property type="entry name" value="X-Pro_aminopeptidase_P"/>
</dbReference>
<dbReference type="GO" id="GO:0070006">
    <property type="term" value="F:metalloaminopeptidase activity"/>
    <property type="evidence" value="ECO:0007669"/>
    <property type="project" value="InterPro"/>
</dbReference>
<evidence type="ECO:0000313" key="10">
    <source>
        <dbReference type="Proteomes" id="UP001311799"/>
    </source>
</evidence>
<dbReference type="Pfam" id="PF00557">
    <property type="entry name" value="Peptidase_M24"/>
    <property type="match status" value="1"/>
</dbReference>
<dbReference type="InterPro" id="IPR000994">
    <property type="entry name" value="Pept_M24"/>
</dbReference>
<evidence type="ECO:0000256" key="4">
    <source>
        <dbReference type="ARBA" id="ARBA00022801"/>
    </source>
</evidence>
<name>A0AAV9Y1E8_9CRYT</name>
<dbReference type="SUPFAM" id="SSF53092">
    <property type="entry name" value="Creatinase/prolidase N-terminal domain"/>
    <property type="match status" value="1"/>
</dbReference>
<proteinExistence type="inferred from homology"/>
<dbReference type="GO" id="GO:0046872">
    <property type="term" value="F:metal ion binding"/>
    <property type="evidence" value="ECO:0007669"/>
    <property type="project" value="UniProtKB-KW"/>
</dbReference>
<sequence length="682" mass="78155">MTELNKKEKLEKIRCVMEEYGLDAYIIHTSDPHMSEYVPSKYMRREFMTEFYGSQGTCLITKTAAYLIVDGRYIVEAKKTASPEYEVRLIKKGFFYDIIEILDVCNFNGVLGVDTDVISWFAFVALNKYVEKFGLDKRNNFKIKLLNTNIVDKIRPINDIKFDNSNNIYVHDIKYTGETSRSKIVKLLSSMKSKGARLLYISDLTEISWILNLRGSDIDFTPVFLSFLLIEIIGDFESSEDCDIDFGIKLFVNTEKINDCKGKLLEEFPDRITIFPIDCIYQELEHSIKKIYSNNEQVTDKIWLPQESSNIETMITLFRCFNNKEKLCLFGGFRELIKFIDESNILIKSESPVVLLRGVKNEVELSGMRECHILDGLALSKFLHYLDKSSKDGSLFNNGLTEWDLAQKLLEFRKQHNSFVYPSFSTISSMGENGAIIHYRPDEFKSSKIEPGMYLCDSGGQYNTGTTDVTRSLFLFSTNGEKPSYKHIETYTRVLIGFIRLHKTVFPEGTTGMAIDVLARSSLWEAGLDYLHGTGHGVGSFLSVHEGPWSISCRSGSFKEIPKLEKGAVVSIEPGYYEEGEFGIRIENLVEIVEAKFDNEYKKLGNYLAFSPLTFVPIQKNLIDIKLLSNEELDWLNWYHEQTLEKLEQVACNDNEFLSWLVDACSPIKRGISSPIPKTLYQ</sequence>
<comment type="caution">
    <text evidence="9">The sequence shown here is derived from an EMBL/GenBank/DDBJ whole genome shotgun (WGS) entry which is preliminary data.</text>
</comment>
<dbReference type="Pfam" id="PF16189">
    <property type="entry name" value="Creatinase_N_2"/>
    <property type="match status" value="1"/>
</dbReference>
<dbReference type="AlphaFoldDB" id="A0AAV9Y1E8"/>
<dbReference type="InterPro" id="IPR036005">
    <property type="entry name" value="Creatinase/aminopeptidase-like"/>
</dbReference>
<evidence type="ECO:0000256" key="2">
    <source>
        <dbReference type="ARBA" id="ARBA00008766"/>
    </source>
</evidence>
<evidence type="ECO:0000313" key="9">
    <source>
        <dbReference type="EMBL" id="KAK6589977.1"/>
    </source>
</evidence>
<evidence type="ECO:0000256" key="5">
    <source>
        <dbReference type="ARBA" id="ARBA00023211"/>
    </source>
</evidence>
<evidence type="ECO:0000259" key="8">
    <source>
        <dbReference type="Pfam" id="PF16188"/>
    </source>
</evidence>
<dbReference type="InterPro" id="IPR033740">
    <property type="entry name" value="Pept_M24B"/>
</dbReference>
<gene>
    <name evidence="9" type="ORF">RS030_192982</name>
</gene>
<dbReference type="InterPro" id="IPR032416">
    <property type="entry name" value="Peptidase_M24_C"/>
</dbReference>
<dbReference type="Gene3D" id="3.90.230.10">
    <property type="entry name" value="Creatinase/methionine aminopeptidase superfamily"/>
    <property type="match status" value="1"/>
</dbReference>
<reference evidence="9 10" key="1">
    <citation type="submission" date="2023-10" db="EMBL/GenBank/DDBJ databases">
        <title>Comparative genomics analysis reveals potential genetic determinants of host preference in Cryptosporidium xiaoi.</title>
        <authorList>
            <person name="Xiao L."/>
            <person name="Li J."/>
        </authorList>
    </citation>
    <scope>NUCLEOTIDE SEQUENCE [LARGE SCALE GENOMIC DNA]</scope>
    <source>
        <strain evidence="9 10">52996</strain>
    </source>
</reference>
<dbReference type="EMBL" id="JAWDEY010000010">
    <property type="protein sequence ID" value="KAK6589977.1"/>
    <property type="molecule type" value="Genomic_DNA"/>
</dbReference>
<keyword evidence="4" id="KW-0378">Hydrolase</keyword>
<organism evidence="9 10">
    <name type="scientific">Cryptosporidium xiaoi</name>
    <dbReference type="NCBI Taxonomy" id="659607"/>
    <lineage>
        <taxon>Eukaryota</taxon>
        <taxon>Sar</taxon>
        <taxon>Alveolata</taxon>
        <taxon>Apicomplexa</taxon>
        <taxon>Conoidasida</taxon>
        <taxon>Coccidia</taxon>
        <taxon>Eucoccidiorida</taxon>
        <taxon>Eimeriorina</taxon>
        <taxon>Cryptosporidiidae</taxon>
        <taxon>Cryptosporidium</taxon>
    </lineage>
</organism>
<feature type="domain" description="Peptidase M24 C-terminal" evidence="8">
    <location>
        <begin position="606"/>
        <end position="668"/>
    </location>
</feature>
<evidence type="ECO:0000259" key="6">
    <source>
        <dbReference type="Pfam" id="PF00557"/>
    </source>
</evidence>
<dbReference type="SUPFAM" id="SSF55920">
    <property type="entry name" value="Creatinase/aminopeptidase"/>
    <property type="match status" value="1"/>
</dbReference>
<comment type="similarity">
    <text evidence="2">Belongs to the peptidase M24B family.</text>
</comment>
<keyword evidence="10" id="KW-1185">Reference proteome</keyword>
<dbReference type="Pfam" id="PF01321">
    <property type="entry name" value="Creatinase_N"/>
    <property type="match status" value="1"/>
</dbReference>
<evidence type="ECO:0000256" key="1">
    <source>
        <dbReference type="ARBA" id="ARBA00001936"/>
    </source>
</evidence>
<keyword evidence="9" id="KW-0031">Aminopeptidase</keyword>
<protein>
    <submittedName>
        <fullName evidence="9">Aminopeptidase</fullName>
    </submittedName>
</protein>
<dbReference type="PANTHER" id="PTHR43763">
    <property type="entry name" value="XAA-PRO AMINOPEPTIDASE 1"/>
    <property type="match status" value="1"/>
</dbReference>
<dbReference type="PANTHER" id="PTHR43763:SF6">
    <property type="entry name" value="XAA-PRO AMINOPEPTIDASE 1"/>
    <property type="match status" value="1"/>
</dbReference>
<evidence type="ECO:0000259" key="7">
    <source>
        <dbReference type="Pfam" id="PF01321"/>
    </source>
</evidence>
<accession>A0AAV9Y1E8</accession>
<dbReference type="Gene3D" id="3.40.350.10">
    <property type="entry name" value="Creatinase/prolidase N-terminal domain"/>
    <property type="match status" value="2"/>
</dbReference>
<feature type="domain" description="Creatinase N-terminal" evidence="7">
    <location>
        <begin position="10"/>
        <end position="129"/>
    </location>
</feature>
<keyword evidence="3" id="KW-0479">Metal-binding</keyword>
<dbReference type="FunFam" id="3.90.230.10:FF:000007">
    <property type="entry name" value="Xaa-Pro aminopeptidase P"/>
    <property type="match status" value="1"/>
</dbReference>